<evidence type="ECO:0000313" key="4">
    <source>
        <dbReference type="Proteomes" id="UP000241890"/>
    </source>
</evidence>
<dbReference type="SUPFAM" id="SSF52540">
    <property type="entry name" value="P-loop containing nucleoside triphosphate hydrolases"/>
    <property type="match status" value="1"/>
</dbReference>
<protein>
    <submittedName>
        <fullName evidence="3">Intraflagellar transport protein 22-like</fullName>
    </submittedName>
</protein>
<dbReference type="Pfam" id="PF00071">
    <property type="entry name" value="Ras"/>
    <property type="match status" value="1"/>
</dbReference>
<dbReference type="OrthoDB" id="275177at2759"/>
<keyword evidence="2" id="KW-0342">GTP-binding</keyword>
<sequence length="189" mass="20753">MAAKVLIVGPEQSGKSTIANMLAGVVSAAPHDRDEPEDISLRDQPYRATAAVRVVEFEAQLTSSQARNWGGDRSVEVEIWDTSGATKYESCWPAIQQKADGVVIVYNPENPNHLAEVETWYEWFVVKTGLKQDQCLVLANDRNSGPEDPRANPPAVLDDCELIYTDASDADKIKTAFQDLVATIGSFKE</sequence>
<dbReference type="EMBL" id="BEYU01000010">
    <property type="protein sequence ID" value="GBG24997.1"/>
    <property type="molecule type" value="Genomic_DNA"/>
</dbReference>
<reference evidence="3 4" key="1">
    <citation type="submission" date="2017-12" db="EMBL/GenBank/DDBJ databases">
        <title>Sequencing, de novo assembly and annotation of complete genome of a new Thraustochytrid species, strain FCC1311.</title>
        <authorList>
            <person name="Sedici K."/>
            <person name="Godart F."/>
            <person name="Aiese Cigliano R."/>
            <person name="Sanseverino W."/>
            <person name="Barakat M."/>
            <person name="Ortet P."/>
            <person name="Marechal E."/>
            <person name="Cagnac O."/>
            <person name="Amato A."/>
        </authorList>
    </citation>
    <scope>NUCLEOTIDE SEQUENCE [LARGE SCALE GENOMIC DNA]</scope>
</reference>
<keyword evidence="3" id="KW-0966">Cell projection</keyword>
<keyword evidence="1" id="KW-0547">Nucleotide-binding</keyword>
<dbReference type="Proteomes" id="UP000241890">
    <property type="component" value="Unassembled WGS sequence"/>
</dbReference>
<keyword evidence="4" id="KW-1185">Reference proteome</keyword>
<dbReference type="InterPro" id="IPR001806">
    <property type="entry name" value="Small_GTPase"/>
</dbReference>
<dbReference type="GO" id="GO:0005525">
    <property type="term" value="F:GTP binding"/>
    <property type="evidence" value="ECO:0007669"/>
    <property type="project" value="UniProtKB-KW"/>
</dbReference>
<name>A0A2R5G1U7_9STRA</name>
<gene>
    <name evidence="3" type="ORF">FCC1311_012142</name>
</gene>
<dbReference type="PANTHER" id="PTHR24073">
    <property type="entry name" value="DRAB5-RELATED"/>
    <property type="match status" value="1"/>
</dbReference>
<accession>A0A2R5G1U7</accession>
<evidence type="ECO:0000256" key="1">
    <source>
        <dbReference type="ARBA" id="ARBA00022741"/>
    </source>
</evidence>
<organism evidence="3 4">
    <name type="scientific">Hondaea fermentalgiana</name>
    <dbReference type="NCBI Taxonomy" id="2315210"/>
    <lineage>
        <taxon>Eukaryota</taxon>
        <taxon>Sar</taxon>
        <taxon>Stramenopiles</taxon>
        <taxon>Bigyra</taxon>
        <taxon>Labyrinthulomycetes</taxon>
        <taxon>Thraustochytrida</taxon>
        <taxon>Thraustochytriidae</taxon>
        <taxon>Hondaea</taxon>
    </lineage>
</organism>
<dbReference type="GO" id="GO:0003924">
    <property type="term" value="F:GTPase activity"/>
    <property type="evidence" value="ECO:0007669"/>
    <property type="project" value="InterPro"/>
</dbReference>
<dbReference type="InterPro" id="IPR027417">
    <property type="entry name" value="P-loop_NTPase"/>
</dbReference>
<dbReference type="CDD" id="cd00882">
    <property type="entry name" value="Ras_like_GTPase"/>
    <property type="match status" value="1"/>
</dbReference>
<comment type="caution">
    <text evidence="3">The sequence shown here is derived from an EMBL/GenBank/DDBJ whole genome shotgun (WGS) entry which is preliminary data.</text>
</comment>
<dbReference type="AlphaFoldDB" id="A0A2R5G1U7"/>
<evidence type="ECO:0000313" key="3">
    <source>
        <dbReference type="EMBL" id="GBG24997.1"/>
    </source>
</evidence>
<proteinExistence type="predicted"/>
<keyword evidence="3" id="KW-0969">Cilium</keyword>
<keyword evidence="3" id="KW-0282">Flagellum</keyword>
<evidence type="ECO:0000256" key="2">
    <source>
        <dbReference type="ARBA" id="ARBA00023134"/>
    </source>
</evidence>
<dbReference type="PRINTS" id="PR00449">
    <property type="entry name" value="RASTRNSFRMNG"/>
</dbReference>
<dbReference type="InParanoid" id="A0A2R5G1U7"/>
<dbReference type="Gene3D" id="3.40.50.300">
    <property type="entry name" value="P-loop containing nucleotide triphosphate hydrolases"/>
    <property type="match status" value="1"/>
</dbReference>